<evidence type="ECO:0000256" key="3">
    <source>
        <dbReference type="ARBA" id="ARBA00022679"/>
    </source>
</evidence>
<proteinExistence type="inferred from homology"/>
<sequence length="145" mass="15564">DVNHEISDIYHFSAMVNYTEKPLVFTSWSLENLKTIIEMAEVVAGGKEELKNSPFIALYTEPISPLTLAKESTQKLMYMAEKSLPVVFTPCVITGATGPVTIAGGLVQANAEILAGYVLANLIKEGTPFIYGGGVMAMDMSTSVA</sequence>
<reference evidence="4" key="1">
    <citation type="journal article" date="2014" name="Front. Microbiol.">
        <title>High frequency of phylogenetically diverse reductive dehalogenase-homologous genes in deep subseafloor sedimentary metagenomes.</title>
        <authorList>
            <person name="Kawai M."/>
            <person name="Futagami T."/>
            <person name="Toyoda A."/>
            <person name="Takaki Y."/>
            <person name="Nishi S."/>
            <person name="Hori S."/>
            <person name="Arai W."/>
            <person name="Tsubouchi T."/>
            <person name="Morono Y."/>
            <person name="Uchiyama I."/>
            <person name="Ito T."/>
            <person name="Fujiyama A."/>
            <person name="Inagaki F."/>
            <person name="Takami H."/>
        </authorList>
    </citation>
    <scope>NUCLEOTIDE SEQUENCE</scope>
    <source>
        <strain evidence="4">Expedition CK06-06</strain>
    </source>
</reference>
<dbReference type="InterPro" id="IPR010426">
    <property type="entry name" value="MTTB_MeTrfase"/>
</dbReference>
<dbReference type="GO" id="GO:0015948">
    <property type="term" value="P:methanogenesis"/>
    <property type="evidence" value="ECO:0007669"/>
    <property type="project" value="InterPro"/>
</dbReference>
<evidence type="ECO:0000256" key="2">
    <source>
        <dbReference type="ARBA" id="ARBA00022603"/>
    </source>
</evidence>
<accession>X1SLF5</accession>
<name>X1SLF5_9ZZZZ</name>
<dbReference type="GO" id="GO:0032259">
    <property type="term" value="P:methylation"/>
    <property type="evidence" value="ECO:0007669"/>
    <property type="project" value="UniProtKB-KW"/>
</dbReference>
<feature type="non-terminal residue" evidence="4">
    <location>
        <position position="1"/>
    </location>
</feature>
<organism evidence="4">
    <name type="scientific">marine sediment metagenome</name>
    <dbReference type="NCBI Taxonomy" id="412755"/>
    <lineage>
        <taxon>unclassified sequences</taxon>
        <taxon>metagenomes</taxon>
        <taxon>ecological metagenomes</taxon>
    </lineage>
</organism>
<keyword evidence="3" id="KW-0808">Transferase</keyword>
<protein>
    <recommendedName>
        <fullName evidence="5">Trimethylamine methyltransferase</fullName>
    </recommendedName>
</protein>
<dbReference type="GO" id="GO:0008168">
    <property type="term" value="F:methyltransferase activity"/>
    <property type="evidence" value="ECO:0007669"/>
    <property type="project" value="UniProtKB-KW"/>
</dbReference>
<feature type="non-terminal residue" evidence="4">
    <location>
        <position position="145"/>
    </location>
</feature>
<dbReference type="Pfam" id="PF06253">
    <property type="entry name" value="MTTB"/>
    <property type="match status" value="1"/>
</dbReference>
<comment type="caution">
    <text evidence="4">The sequence shown here is derived from an EMBL/GenBank/DDBJ whole genome shotgun (WGS) entry which is preliminary data.</text>
</comment>
<dbReference type="EMBL" id="BARW01013442">
    <property type="protein sequence ID" value="GAI79966.1"/>
    <property type="molecule type" value="Genomic_DNA"/>
</dbReference>
<evidence type="ECO:0000256" key="1">
    <source>
        <dbReference type="ARBA" id="ARBA00007137"/>
    </source>
</evidence>
<dbReference type="Gene3D" id="3.20.20.480">
    <property type="entry name" value="Trimethylamine methyltransferase-like"/>
    <property type="match status" value="1"/>
</dbReference>
<evidence type="ECO:0008006" key="5">
    <source>
        <dbReference type="Google" id="ProtNLM"/>
    </source>
</evidence>
<evidence type="ECO:0000313" key="4">
    <source>
        <dbReference type="EMBL" id="GAI79966.1"/>
    </source>
</evidence>
<keyword evidence="2" id="KW-0489">Methyltransferase</keyword>
<dbReference type="AlphaFoldDB" id="X1SLF5"/>
<dbReference type="InterPro" id="IPR038601">
    <property type="entry name" value="MttB-like_sf"/>
</dbReference>
<gene>
    <name evidence="4" type="ORF">S12H4_24641</name>
</gene>
<comment type="similarity">
    <text evidence="1">Belongs to the trimethylamine methyltransferase family.</text>
</comment>